<reference evidence="1 2" key="1">
    <citation type="journal article" date="2023" name="Mol. Ecol. Resour.">
        <title>Chromosome-level genome assembly of a triploid poplar Populus alba 'Berolinensis'.</title>
        <authorList>
            <person name="Chen S."/>
            <person name="Yu Y."/>
            <person name="Wang X."/>
            <person name="Wang S."/>
            <person name="Zhang T."/>
            <person name="Zhou Y."/>
            <person name="He R."/>
            <person name="Meng N."/>
            <person name="Wang Y."/>
            <person name="Liu W."/>
            <person name="Liu Z."/>
            <person name="Liu J."/>
            <person name="Guo Q."/>
            <person name="Huang H."/>
            <person name="Sederoff R.R."/>
            <person name="Wang G."/>
            <person name="Qu G."/>
            <person name="Chen S."/>
        </authorList>
    </citation>
    <scope>NUCLEOTIDE SEQUENCE [LARGE SCALE GENOMIC DNA]</scope>
    <source>
        <strain evidence="1">SC-2020</strain>
    </source>
</reference>
<evidence type="ECO:0000313" key="1">
    <source>
        <dbReference type="EMBL" id="KAJ7010413.1"/>
    </source>
</evidence>
<keyword evidence="2" id="KW-1185">Reference proteome</keyword>
<organism evidence="1 2">
    <name type="scientific">Populus alba x Populus x berolinensis</name>
    <dbReference type="NCBI Taxonomy" id="444605"/>
    <lineage>
        <taxon>Eukaryota</taxon>
        <taxon>Viridiplantae</taxon>
        <taxon>Streptophyta</taxon>
        <taxon>Embryophyta</taxon>
        <taxon>Tracheophyta</taxon>
        <taxon>Spermatophyta</taxon>
        <taxon>Magnoliopsida</taxon>
        <taxon>eudicotyledons</taxon>
        <taxon>Gunneridae</taxon>
        <taxon>Pentapetalae</taxon>
        <taxon>rosids</taxon>
        <taxon>fabids</taxon>
        <taxon>Malpighiales</taxon>
        <taxon>Salicaceae</taxon>
        <taxon>Saliceae</taxon>
        <taxon>Populus</taxon>
    </lineage>
</organism>
<proteinExistence type="predicted"/>
<evidence type="ECO:0000313" key="2">
    <source>
        <dbReference type="Proteomes" id="UP001164929"/>
    </source>
</evidence>
<accession>A0AAD6RK56</accession>
<sequence>MEGFQHYPNLCSLSLVKVEGLDKDQETTRFELGHLGFQILRRRPSRCPHCCHPPINRPRGSVAHMSALRQTNGGTTASSKVGPYNREPFKKHSELSGYLSPWSPAPSLALKMTAARFLILDASINVNLTSHVSVLLRHRTSSLGGTVLRNEHRNILWWSTGGCLLPATTVFNTVPLVLCTTVTIGDANLKYTQNYKKKEIILGVVIDRWTTPARIDGIPSPLL</sequence>
<protein>
    <submittedName>
        <fullName evidence="1">Uncharacterized protein</fullName>
    </submittedName>
</protein>
<dbReference type="Proteomes" id="UP001164929">
    <property type="component" value="Chromosome 1"/>
</dbReference>
<name>A0AAD6RK56_9ROSI</name>
<dbReference type="AlphaFoldDB" id="A0AAD6RK56"/>
<dbReference type="EMBL" id="JAQIZT010000001">
    <property type="protein sequence ID" value="KAJ7010413.1"/>
    <property type="molecule type" value="Genomic_DNA"/>
</dbReference>
<gene>
    <name evidence="1" type="ORF">NC653_000996</name>
</gene>
<comment type="caution">
    <text evidence="1">The sequence shown here is derived from an EMBL/GenBank/DDBJ whole genome shotgun (WGS) entry which is preliminary data.</text>
</comment>